<feature type="chain" id="PRO_5012233703" evidence="1">
    <location>
        <begin position="18"/>
        <end position="228"/>
    </location>
</feature>
<dbReference type="EMBL" id="FUYR01000001">
    <property type="protein sequence ID" value="SKB31156.1"/>
    <property type="molecule type" value="Genomic_DNA"/>
</dbReference>
<dbReference type="Proteomes" id="UP000189981">
    <property type="component" value="Unassembled WGS sequence"/>
</dbReference>
<dbReference type="PROSITE" id="PS51257">
    <property type="entry name" value="PROKAR_LIPOPROTEIN"/>
    <property type="match status" value="1"/>
</dbReference>
<gene>
    <name evidence="2" type="ORF">SAMN05661099_0431</name>
</gene>
<reference evidence="3" key="1">
    <citation type="submission" date="2017-02" db="EMBL/GenBank/DDBJ databases">
        <authorList>
            <person name="Varghese N."/>
            <person name="Submissions S."/>
        </authorList>
    </citation>
    <scope>NUCLEOTIDE SEQUENCE [LARGE SCALE GENOMIC DNA]</scope>
    <source>
        <strain evidence="3">DSM 22385</strain>
    </source>
</reference>
<dbReference type="AlphaFoldDB" id="A0A1T5A8B2"/>
<protein>
    <submittedName>
        <fullName evidence="2">Uncharacterized protein</fullName>
    </submittedName>
</protein>
<accession>A0A1T5A8B2</accession>
<evidence type="ECO:0000256" key="1">
    <source>
        <dbReference type="SAM" id="SignalP"/>
    </source>
</evidence>
<evidence type="ECO:0000313" key="2">
    <source>
        <dbReference type="EMBL" id="SKB31156.1"/>
    </source>
</evidence>
<proteinExistence type="predicted"/>
<organism evidence="2 3">
    <name type="scientific">Daejeonella lutea</name>
    <dbReference type="NCBI Taxonomy" id="572036"/>
    <lineage>
        <taxon>Bacteria</taxon>
        <taxon>Pseudomonadati</taxon>
        <taxon>Bacteroidota</taxon>
        <taxon>Sphingobacteriia</taxon>
        <taxon>Sphingobacteriales</taxon>
        <taxon>Sphingobacteriaceae</taxon>
        <taxon>Daejeonella</taxon>
    </lineage>
</organism>
<sequence length="228" mass="25839">MKNLKYILLLIVTASMACNSSKSGRTPKVPKREVPIAINIKAQNNATINFVNTDYFALQLVQDLDQFQEVNFSLVGAEDNPEVVLNLDISSFTLWPRDERMVRRRVSRSVPVGTDAAGKPIYQTVTASVDIVQVQRRSNARFVTNLTVKGTPGLKFQRTFVPNYNYVHTYVDNVQGDPRALDPGVMTRGIEMEPLENDYLLILARQEMVRRISTELRKYYDAQAKPAQ</sequence>
<name>A0A1T5A8B2_9SPHI</name>
<keyword evidence="1" id="KW-0732">Signal</keyword>
<keyword evidence="3" id="KW-1185">Reference proteome</keyword>
<dbReference type="OrthoDB" id="765546at2"/>
<dbReference type="RefSeq" id="WP_079700945.1">
    <property type="nucleotide sequence ID" value="NZ_FUYR01000001.1"/>
</dbReference>
<feature type="signal peptide" evidence="1">
    <location>
        <begin position="1"/>
        <end position="17"/>
    </location>
</feature>
<evidence type="ECO:0000313" key="3">
    <source>
        <dbReference type="Proteomes" id="UP000189981"/>
    </source>
</evidence>